<dbReference type="Pfam" id="PF01943">
    <property type="entry name" value="Polysacc_synt"/>
    <property type="match status" value="1"/>
</dbReference>
<comment type="caution">
    <text evidence="8">The sequence shown here is derived from an EMBL/GenBank/DDBJ whole genome shotgun (WGS) entry which is preliminary data.</text>
</comment>
<feature type="transmembrane region" description="Helical" evidence="7">
    <location>
        <begin position="131"/>
        <end position="153"/>
    </location>
</feature>
<accession>A0ABD5GZR8</accession>
<reference evidence="8 9" key="1">
    <citation type="submission" date="2023-10" db="EMBL/GenBank/DDBJ databases">
        <title>Fecal carriage and genetic characteristics of carbapenem-resistant Enterobacterales among healthy adults from four provinces of China.</title>
        <authorList>
            <person name="Li Y."/>
            <person name="Zhang R."/>
        </authorList>
    </citation>
    <scope>NUCLEOTIDE SEQUENCE [LARGE SCALE GENOMIC DNA]</scope>
    <source>
        <strain evidence="8 9">HN-71</strain>
    </source>
</reference>
<feature type="transmembrane region" description="Helical" evidence="7">
    <location>
        <begin position="37"/>
        <end position="56"/>
    </location>
</feature>
<dbReference type="GO" id="GO:0005886">
    <property type="term" value="C:plasma membrane"/>
    <property type="evidence" value="ECO:0007669"/>
    <property type="project" value="UniProtKB-SubCell"/>
</dbReference>
<comment type="subcellular location">
    <subcellularLocation>
        <location evidence="1">Cell membrane</location>
        <topology evidence="1">Multi-pass membrane protein</topology>
    </subcellularLocation>
</comment>
<evidence type="ECO:0000256" key="4">
    <source>
        <dbReference type="ARBA" id="ARBA00022989"/>
    </source>
</evidence>
<dbReference type="InterPro" id="IPR050833">
    <property type="entry name" value="Poly_Biosynth_Transport"/>
</dbReference>
<dbReference type="RefSeq" id="WP_284105912.1">
    <property type="nucleotide sequence ID" value="NZ_JASDAX010000002.1"/>
</dbReference>
<evidence type="ECO:0000313" key="8">
    <source>
        <dbReference type="EMBL" id="MDW2634676.1"/>
    </source>
</evidence>
<dbReference type="PANTHER" id="PTHR30250">
    <property type="entry name" value="PST FAMILY PREDICTED COLANIC ACID TRANSPORTER"/>
    <property type="match status" value="1"/>
</dbReference>
<feature type="transmembrane region" description="Helical" evidence="7">
    <location>
        <begin position="159"/>
        <end position="179"/>
    </location>
</feature>
<feature type="transmembrane region" description="Helical" evidence="7">
    <location>
        <begin position="378"/>
        <end position="397"/>
    </location>
</feature>
<feature type="transmembrane region" description="Helical" evidence="7">
    <location>
        <begin position="279"/>
        <end position="302"/>
    </location>
</feature>
<dbReference type="EMBL" id="JAWPAZ010000004">
    <property type="protein sequence ID" value="MDW2634676.1"/>
    <property type="molecule type" value="Genomic_DNA"/>
</dbReference>
<gene>
    <name evidence="8" type="ORF">RYZ90_12550</name>
</gene>
<keyword evidence="5 7" id="KW-0472">Membrane</keyword>
<evidence type="ECO:0000313" key="9">
    <source>
        <dbReference type="Proteomes" id="UP001269984"/>
    </source>
</evidence>
<dbReference type="PANTHER" id="PTHR30250:SF11">
    <property type="entry name" value="O-ANTIGEN TRANSPORTER-RELATED"/>
    <property type="match status" value="1"/>
</dbReference>
<proteinExistence type="predicted"/>
<feature type="transmembrane region" description="Helical" evidence="7">
    <location>
        <begin position="104"/>
        <end position="124"/>
    </location>
</feature>
<feature type="transmembrane region" description="Helical" evidence="7">
    <location>
        <begin position="12"/>
        <end position="31"/>
    </location>
</feature>
<evidence type="ECO:0000256" key="7">
    <source>
        <dbReference type="SAM" id="Phobius"/>
    </source>
</evidence>
<organism evidence="8 9">
    <name type="scientific">Citrobacter portucalensis</name>
    <dbReference type="NCBI Taxonomy" id="1639133"/>
    <lineage>
        <taxon>Bacteria</taxon>
        <taxon>Pseudomonadati</taxon>
        <taxon>Pseudomonadota</taxon>
        <taxon>Gammaproteobacteria</taxon>
        <taxon>Enterobacterales</taxon>
        <taxon>Enterobacteriaceae</taxon>
        <taxon>Citrobacter</taxon>
        <taxon>Citrobacter freundii complex</taxon>
    </lineage>
</organism>
<keyword evidence="4 7" id="KW-1133">Transmembrane helix</keyword>
<evidence type="ECO:0000256" key="6">
    <source>
        <dbReference type="ARBA" id="ARBA00049738"/>
    </source>
</evidence>
<feature type="transmembrane region" description="Helical" evidence="7">
    <location>
        <begin position="322"/>
        <end position="345"/>
    </location>
</feature>
<feature type="transmembrane region" description="Helical" evidence="7">
    <location>
        <begin position="352"/>
        <end position="372"/>
    </location>
</feature>
<feature type="transmembrane region" description="Helical" evidence="7">
    <location>
        <begin position="76"/>
        <end position="98"/>
    </location>
</feature>
<sequence>MKKNIFFSMLSTGTNYVLPLLIIPYCIAGYGLEGYGVISLALALTSIIALITQLNLENIFASLSIEKCWSKVIEIVTIKLTFFIVSSVVIYLLLLLFINESSNIFLLGGWPLIFCVLNVNYFFIAKQNFKIIFLLNIISKLCFTILVFIFIYYRLPTYLVVMGMNGWYITSSLIGFIILRREIINEKQHEYVNDISVNKVLLTFKQILPGFSSSLASLFLTMLVQPFMAIVTNNNYNTIAIYSICDKIIRAATGFLDSINNVLYSKISDLNSIVKKNKIVSGVLLIYVFIEMIGGVITVNIYPYMTNYISKLKQFPQIEGLLFLIIPIIVVITVGNILSSLVLFTSGLFKQVTYAIILSSITFMLFVFIPYSDKGAEYFLFALLCSEGISTCLKVWLTWKKTKYFR</sequence>
<keyword evidence="3 7" id="KW-0812">Transmembrane</keyword>
<dbReference type="Proteomes" id="UP001269984">
    <property type="component" value="Unassembled WGS sequence"/>
</dbReference>
<evidence type="ECO:0000256" key="5">
    <source>
        <dbReference type="ARBA" id="ARBA00023136"/>
    </source>
</evidence>
<protein>
    <recommendedName>
        <fullName evidence="6">Putative O-antigen transporter</fullName>
    </recommendedName>
</protein>
<evidence type="ECO:0000256" key="3">
    <source>
        <dbReference type="ARBA" id="ARBA00022692"/>
    </source>
</evidence>
<name>A0ABD5GZR8_9ENTR</name>
<dbReference type="AlphaFoldDB" id="A0ABD5GZR8"/>
<dbReference type="InterPro" id="IPR002797">
    <property type="entry name" value="Polysacc_synth"/>
</dbReference>
<keyword evidence="2" id="KW-1003">Cell membrane</keyword>
<evidence type="ECO:0000256" key="2">
    <source>
        <dbReference type="ARBA" id="ARBA00022475"/>
    </source>
</evidence>
<evidence type="ECO:0000256" key="1">
    <source>
        <dbReference type="ARBA" id="ARBA00004651"/>
    </source>
</evidence>